<proteinExistence type="predicted"/>
<gene>
    <name evidence="1" type="ORF">FC83_GL001886</name>
</gene>
<reference evidence="1 2" key="1">
    <citation type="journal article" date="2015" name="Genome Announc.">
        <title>Expanding the biotechnology potential of lactobacilli through comparative genomics of 213 strains and associated genera.</title>
        <authorList>
            <person name="Sun Z."/>
            <person name="Harris H.M."/>
            <person name="McCann A."/>
            <person name="Guo C."/>
            <person name="Argimon S."/>
            <person name="Zhang W."/>
            <person name="Yang X."/>
            <person name="Jeffery I.B."/>
            <person name="Cooney J.C."/>
            <person name="Kagawa T.F."/>
            <person name="Liu W."/>
            <person name="Song Y."/>
            <person name="Salvetti E."/>
            <person name="Wrobel A."/>
            <person name="Rasinkangas P."/>
            <person name="Parkhill J."/>
            <person name="Rea M.C."/>
            <person name="O'Sullivan O."/>
            <person name="Ritari J."/>
            <person name="Douillard F.P."/>
            <person name="Paul Ross R."/>
            <person name="Yang R."/>
            <person name="Briner A.E."/>
            <person name="Felis G.E."/>
            <person name="de Vos W.M."/>
            <person name="Barrangou R."/>
            <person name="Klaenhammer T.R."/>
            <person name="Caufield P.W."/>
            <person name="Cui Y."/>
            <person name="Zhang H."/>
            <person name="O'Toole P.W."/>
        </authorList>
    </citation>
    <scope>NUCLEOTIDE SEQUENCE [LARGE SCALE GENOMIC DNA]</scope>
    <source>
        <strain evidence="1 2">DSM 18527</strain>
    </source>
</reference>
<dbReference type="PATRIC" id="fig|1423734.3.peg.1909"/>
<accession>A0A0R1XY14</accession>
<organism evidence="1 2">
    <name type="scientific">Agrilactobacillus composti DSM 18527 = JCM 14202</name>
    <dbReference type="NCBI Taxonomy" id="1423734"/>
    <lineage>
        <taxon>Bacteria</taxon>
        <taxon>Bacillati</taxon>
        <taxon>Bacillota</taxon>
        <taxon>Bacilli</taxon>
        <taxon>Lactobacillales</taxon>
        <taxon>Lactobacillaceae</taxon>
        <taxon>Agrilactobacillus</taxon>
    </lineage>
</organism>
<protein>
    <recommendedName>
        <fullName evidence="3">Surface layer protein A domain-containing protein</fullName>
    </recommendedName>
</protein>
<name>A0A0R1XY14_9LACO</name>
<comment type="caution">
    <text evidence="1">The sequence shown here is derived from an EMBL/GenBank/DDBJ whole genome shotgun (WGS) entry which is preliminary data.</text>
</comment>
<sequence length="110" mass="12687">MFLTDYQAIVIPANKITFKEIGVYRGKDFNDDSPWKMIFHSYYIVTVKNNGPVTLWQSPAYQTPVQQVNPGETFTINQAYFSYDSGLWFDIGANQWIPAYYLDNTLVPTS</sequence>
<dbReference type="AlphaFoldDB" id="A0A0R1XY14"/>
<dbReference type="EMBL" id="AZGA01000018">
    <property type="protein sequence ID" value="KRM35038.1"/>
    <property type="molecule type" value="Genomic_DNA"/>
</dbReference>
<evidence type="ECO:0000313" key="1">
    <source>
        <dbReference type="EMBL" id="KRM35038.1"/>
    </source>
</evidence>
<evidence type="ECO:0008006" key="3">
    <source>
        <dbReference type="Google" id="ProtNLM"/>
    </source>
</evidence>
<keyword evidence="2" id="KW-1185">Reference proteome</keyword>
<evidence type="ECO:0000313" key="2">
    <source>
        <dbReference type="Proteomes" id="UP000051236"/>
    </source>
</evidence>
<dbReference type="Proteomes" id="UP000051236">
    <property type="component" value="Unassembled WGS sequence"/>
</dbReference>